<dbReference type="VEuPathDB" id="FungiDB:BO78DRAFT_64814"/>
<accession>A0A319FNN4</accession>
<name>A0A319FNN4_ASPSB</name>
<evidence type="ECO:0000313" key="1">
    <source>
        <dbReference type="EMBL" id="PYI12013.1"/>
    </source>
</evidence>
<sequence length="152" mass="16245">MVRLIGFAGIGFMTRDTHVLGERGGGPKLPILFSLQYGTCTIQRSSISSIEMGDSRATSASPSAEVNSIPWKGLVIMDLNPLCDVRPGGNQRADPNGTGAIMMSDIGSPMVCGVHSHHTMGEKKKSLMTWNGLRPGQAHTVYCRTSNIIVSD</sequence>
<dbReference type="EMBL" id="KZ826316">
    <property type="protein sequence ID" value="PYI12013.1"/>
    <property type="molecule type" value="Genomic_DNA"/>
</dbReference>
<dbReference type="AlphaFoldDB" id="A0A319FNN4"/>
<protein>
    <submittedName>
        <fullName evidence="1">Uncharacterized protein</fullName>
    </submittedName>
</protein>
<gene>
    <name evidence="1" type="ORF">BO78DRAFT_64814</name>
</gene>
<organism evidence="1 2">
    <name type="scientific">Aspergillus sclerotiicarbonarius (strain CBS 121057 / IBT 28362)</name>
    <dbReference type="NCBI Taxonomy" id="1448318"/>
    <lineage>
        <taxon>Eukaryota</taxon>
        <taxon>Fungi</taxon>
        <taxon>Dikarya</taxon>
        <taxon>Ascomycota</taxon>
        <taxon>Pezizomycotina</taxon>
        <taxon>Eurotiomycetes</taxon>
        <taxon>Eurotiomycetidae</taxon>
        <taxon>Eurotiales</taxon>
        <taxon>Aspergillaceae</taxon>
        <taxon>Aspergillus</taxon>
        <taxon>Aspergillus subgen. Circumdati</taxon>
    </lineage>
</organism>
<keyword evidence="2" id="KW-1185">Reference proteome</keyword>
<dbReference type="Proteomes" id="UP000248423">
    <property type="component" value="Unassembled WGS sequence"/>
</dbReference>
<evidence type="ECO:0000313" key="2">
    <source>
        <dbReference type="Proteomes" id="UP000248423"/>
    </source>
</evidence>
<reference evidence="1 2" key="1">
    <citation type="submission" date="2018-02" db="EMBL/GenBank/DDBJ databases">
        <title>The genomes of Aspergillus section Nigri reveals drivers in fungal speciation.</title>
        <authorList>
            <consortium name="DOE Joint Genome Institute"/>
            <person name="Vesth T.C."/>
            <person name="Nybo J."/>
            <person name="Theobald S."/>
            <person name="Brandl J."/>
            <person name="Frisvad J.C."/>
            <person name="Nielsen K.F."/>
            <person name="Lyhne E.K."/>
            <person name="Kogle M.E."/>
            <person name="Kuo A."/>
            <person name="Riley R."/>
            <person name="Clum A."/>
            <person name="Nolan M."/>
            <person name="Lipzen A."/>
            <person name="Salamov A."/>
            <person name="Henrissat B."/>
            <person name="Wiebenga A."/>
            <person name="De vries R.P."/>
            <person name="Grigoriev I.V."/>
            <person name="Mortensen U.H."/>
            <person name="Andersen M.R."/>
            <person name="Baker S.E."/>
        </authorList>
    </citation>
    <scope>NUCLEOTIDE SEQUENCE [LARGE SCALE GENOMIC DNA]</scope>
    <source>
        <strain evidence="1 2">CBS 121057</strain>
    </source>
</reference>
<proteinExistence type="predicted"/>